<feature type="region of interest" description="Disordered" evidence="8">
    <location>
        <begin position="61"/>
        <end position="182"/>
    </location>
</feature>
<feature type="compositionally biased region" description="Basic residues" evidence="8">
    <location>
        <begin position="1"/>
        <end position="27"/>
    </location>
</feature>
<dbReference type="AlphaFoldDB" id="A0A0C7MY38"/>
<evidence type="ECO:0000313" key="10">
    <source>
        <dbReference type="Proteomes" id="UP000054304"/>
    </source>
</evidence>
<evidence type="ECO:0000256" key="4">
    <source>
        <dbReference type="ARBA" id="ARBA00015522"/>
    </source>
</evidence>
<evidence type="ECO:0000256" key="2">
    <source>
        <dbReference type="ARBA" id="ARBA00004604"/>
    </source>
</evidence>
<keyword evidence="7" id="KW-0539">Nucleus</keyword>
<dbReference type="OrthoDB" id="285729at2759"/>
<dbReference type="HOGENOM" id="CLU_078857_0_0_1"/>
<feature type="region of interest" description="Disordered" evidence="8">
    <location>
        <begin position="1"/>
        <end position="30"/>
    </location>
</feature>
<evidence type="ECO:0000256" key="8">
    <source>
        <dbReference type="SAM" id="MobiDB-lite"/>
    </source>
</evidence>
<comment type="function">
    <text evidence="1">Involved in the biogenesis of the 60S ribosomal subunit.</text>
</comment>
<dbReference type="GO" id="GO:0005730">
    <property type="term" value="C:nucleolus"/>
    <property type="evidence" value="ECO:0007669"/>
    <property type="project" value="UniProtKB-SubCell"/>
</dbReference>
<sequence length="231" mass="25834">MASVRKRKMARSSIKKTSRKHKDRQRKINISGNPIIAKNWDYSLTLAQNYEILGLRSKLQTPAGGQEAKLGTSVMKEPLSTPSFLDDDEDEFGPEEKAPPTEQNVTSEPEEEDIPEGEARIIRDSDGNVVKVVYGRKQSNAGSGDVDEAGDEESTVKTETVKELEDYASRPAIKSARKPSGREEAWLKALSQKHGDNFRAMFMDRKLNVNQQSEGDIKKRIIKWRAANSTA</sequence>
<dbReference type="GeneID" id="34683768"/>
<comment type="subcellular location">
    <subcellularLocation>
        <location evidence="2">Nucleus</location>
        <location evidence="2">Nucleolus</location>
    </subcellularLocation>
</comment>
<accession>A0A0C7MY38</accession>
<evidence type="ECO:0000256" key="5">
    <source>
        <dbReference type="ARBA" id="ARBA00022517"/>
    </source>
</evidence>
<name>A0A0C7MY38_9SACH</name>
<gene>
    <name evidence="9" type="ORF">LALA0_S01e09538g</name>
</gene>
<evidence type="ECO:0000313" key="9">
    <source>
        <dbReference type="EMBL" id="CEP60385.1"/>
    </source>
</evidence>
<dbReference type="Pfam" id="PF09420">
    <property type="entry name" value="Nop16"/>
    <property type="match status" value="1"/>
</dbReference>
<dbReference type="PANTHER" id="PTHR13243">
    <property type="entry name" value="HSPC111 PROTEIN-RELATED"/>
    <property type="match status" value="1"/>
</dbReference>
<keyword evidence="5" id="KW-0690">Ribosome biogenesis</keyword>
<proteinExistence type="inferred from homology"/>
<comment type="similarity">
    <text evidence="3">Belongs to the NOP16 family.</text>
</comment>
<dbReference type="GO" id="GO:0006364">
    <property type="term" value="P:rRNA processing"/>
    <property type="evidence" value="ECO:0007669"/>
    <property type="project" value="UniProtKB-KW"/>
</dbReference>
<keyword evidence="6" id="KW-0698">rRNA processing</keyword>
<dbReference type="PANTHER" id="PTHR13243:SF1">
    <property type="entry name" value="NUCLEOLAR PROTEIN 16"/>
    <property type="match status" value="1"/>
</dbReference>
<evidence type="ECO:0000256" key="1">
    <source>
        <dbReference type="ARBA" id="ARBA00002889"/>
    </source>
</evidence>
<evidence type="ECO:0000256" key="3">
    <source>
        <dbReference type="ARBA" id="ARBA00008479"/>
    </source>
</evidence>
<feature type="compositionally biased region" description="Basic and acidic residues" evidence="8">
    <location>
        <begin position="154"/>
        <end position="168"/>
    </location>
</feature>
<evidence type="ECO:0000256" key="7">
    <source>
        <dbReference type="ARBA" id="ARBA00023242"/>
    </source>
</evidence>
<keyword evidence="10" id="KW-1185">Reference proteome</keyword>
<dbReference type="STRING" id="1245769.A0A0C7MY38"/>
<feature type="compositionally biased region" description="Basic and acidic residues" evidence="8">
    <location>
        <begin position="117"/>
        <end position="126"/>
    </location>
</feature>
<dbReference type="GO" id="GO:0030687">
    <property type="term" value="C:preribosome, large subunit precursor"/>
    <property type="evidence" value="ECO:0007669"/>
    <property type="project" value="EnsemblFungi"/>
</dbReference>
<dbReference type="GO" id="GO:0042273">
    <property type="term" value="P:ribosomal large subunit biogenesis"/>
    <property type="evidence" value="ECO:0007669"/>
    <property type="project" value="EnsemblFungi"/>
</dbReference>
<dbReference type="EMBL" id="LN736360">
    <property type="protein sequence ID" value="CEP60385.1"/>
    <property type="molecule type" value="Genomic_DNA"/>
</dbReference>
<organism evidence="9 10">
    <name type="scientific">Lachancea lanzarotensis</name>
    <dbReference type="NCBI Taxonomy" id="1245769"/>
    <lineage>
        <taxon>Eukaryota</taxon>
        <taxon>Fungi</taxon>
        <taxon>Dikarya</taxon>
        <taxon>Ascomycota</taxon>
        <taxon>Saccharomycotina</taxon>
        <taxon>Saccharomycetes</taxon>
        <taxon>Saccharomycetales</taxon>
        <taxon>Saccharomycetaceae</taxon>
        <taxon>Lachancea</taxon>
    </lineage>
</organism>
<dbReference type="InterPro" id="IPR019002">
    <property type="entry name" value="Ribosome_biogenesis_Nop16"/>
</dbReference>
<protein>
    <recommendedName>
        <fullName evidence="4">Nucleolar protein 16</fullName>
    </recommendedName>
</protein>
<dbReference type="Proteomes" id="UP000054304">
    <property type="component" value="Unassembled WGS sequence"/>
</dbReference>
<dbReference type="RefSeq" id="XP_022626629.1">
    <property type="nucleotide sequence ID" value="XM_022774542.1"/>
</dbReference>
<evidence type="ECO:0000256" key="6">
    <source>
        <dbReference type="ARBA" id="ARBA00022552"/>
    </source>
</evidence>
<reference evidence="9 10" key="1">
    <citation type="submission" date="2014-12" db="EMBL/GenBank/DDBJ databases">
        <authorList>
            <person name="Neuveglise Cecile"/>
        </authorList>
    </citation>
    <scope>NUCLEOTIDE SEQUENCE [LARGE SCALE GENOMIC DNA]</scope>
    <source>
        <strain evidence="9 10">CBS 12615</strain>
    </source>
</reference>